<sequence>MPIEGSAMLTTVTSTAMKNCSMDIADRTSHA</sequence>
<proteinExistence type="predicted"/>
<dbReference type="EMBL" id="AEUD01000027">
    <property type="protein sequence ID" value="EGD53312.1"/>
    <property type="molecule type" value="Genomic_DNA"/>
</dbReference>
<keyword evidence="2" id="KW-1185">Reference proteome</keyword>
<evidence type="ECO:0000313" key="2">
    <source>
        <dbReference type="Proteomes" id="UP000035065"/>
    </source>
</evidence>
<reference evidence="1 2" key="1">
    <citation type="journal article" date="2011" name="J. Bacteriol.">
        <title>Draft Genome Sequence of Gordonia neofelifaecis NRRL B-59395, a Cholesterol-Degrading Actinomycete.</title>
        <authorList>
            <person name="Ge F."/>
            <person name="Li W."/>
            <person name="Chen G."/>
            <person name="Liu Y."/>
            <person name="Zhang G."/>
            <person name="Yong B."/>
            <person name="Wang Q."/>
            <person name="Wang N."/>
            <person name="Huang Z."/>
            <person name="Li W."/>
            <person name="Wang J."/>
            <person name="Wu C."/>
            <person name="Xie Q."/>
            <person name="Liu G."/>
        </authorList>
    </citation>
    <scope>NUCLEOTIDE SEQUENCE [LARGE SCALE GENOMIC DNA]</scope>
    <source>
        <strain evidence="1 2">NRRL B-59395</strain>
    </source>
</reference>
<dbReference type="Proteomes" id="UP000035065">
    <property type="component" value="Unassembled WGS sequence"/>
</dbReference>
<name>F1YPN3_9ACTN</name>
<dbReference type="AlphaFoldDB" id="F1YPN3"/>
<evidence type="ECO:0000313" key="1">
    <source>
        <dbReference type="EMBL" id="EGD53312.1"/>
    </source>
</evidence>
<organism evidence="1 2">
    <name type="scientific">Gordonia neofelifaecis NRRL B-59395</name>
    <dbReference type="NCBI Taxonomy" id="644548"/>
    <lineage>
        <taxon>Bacteria</taxon>
        <taxon>Bacillati</taxon>
        <taxon>Actinomycetota</taxon>
        <taxon>Actinomycetes</taxon>
        <taxon>Mycobacteriales</taxon>
        <taxon>Gordoniaceae</taxon>
        <taxon>Gordonia</taxon>
    </lineage>
</organism>
<comment type="caution">
    <text evidence="1">The sequence shown here is derived from an EMBL/GenBank/DDBJ whole genome shotgun (WGS) entry which is preliminary data.</text>
</comment>
<dbReference type="STRING" id="644548.SCNU_19452"/>
<protein>
    <submittedName>
        <fullName evidence="1">Uncharacterized protein</fullName>
    </submittedName>
</protein>
<gene>
    <name evidence="1" type="ORF">SCNU_19452</name>
</gene>
<accession>F1YPN3</accession>